<dbReference type="Pfam" id="PF10551">
    <property type="entry name" value="MULE"/>
    <property type="match status" value="1"/>
</dbReference>
<evidence type="ECO:0000313" key="2">
    <source>
        <dbReference type="EMBL" id="KAK2653691.1"/>
    </source>
</evidence>
<feature type="domain" description="MULE transposase" evidence="1">
    <location>
        <begin position="200"/>
        <end position="286"/>
    </location>
</feature>
<dbReference type="PANTHER" id="PTHR31973:SF195">
    <property type="entry name" value="MUDR FAMILY TRANSPOSASE"/>
    <property type="match status" value="1"/>
</dbReference>
<keyword evidence="3" id="KW-1185">Reference proteome</keyword>
<sequence>MVFVPSNLTYHGLMNTIEDIVRIDSSTFNIELRVVMITSGRREIPRIKNDRDVAFLMFEERVIPEVYVTTVGSDSVFGLDGDGDSESDSDSHSGDIDGECESGYDLDCIGDSGWDLDGDGDSDGDNGSYVDGDIDCGCELDVYSDGYGHDRGGSFTSPLPWIIPGAENYSIQTINNDESSISNGHFYKGATKLCEGEYWQKERFQGILFVAVCKDANEQVYKIAFGIGQKESRKSWSWFLKQLRNYIRCPESCIFISDQHKRIAKAMEIVYSNAPRDLCGIHMVMNIKNRFKREDVTGNS</sequence>
<evidence type="ECO:0000313" key="3">
    <source>
        <dbReference type="Proteomes" id="UP001280121"/>
    </source>
</evidence>
<comment type="caution">
    <text evidence="2">The sequence shown here is derived from an EMBL/GenBank/DDBJ whole genome shotgun (WGS) entry which is preliminary data.</text>
</comment>
<dbReference type="InterPro" id="IPR018289">
    <property type="entry name" value="MULE_transposase_dom"/>
</dbReference>
<dbReference type="AlphaFoldDB" id="A0AAD9X6L3"/>
<evidence type="ECO:0000259" key="1">
    <source>
        <dbReference type="Pfam" id="PF10551"/>
    </source>
</evidence>
<proteinExistence type="predicted"/>
<organism evidence="2 3">
    <name type="scientific">Dipteronia dyeriana</name>
    <dbReference type="NCBI Taxonomy" id="168575"/>
    <lineage>
        <taxon>Eukaryota</taxon>
        <taxon>Viridiplantae</taxon>
        <taxon>Streptophyta</taxon>
        <taxon>Embryophyta</taxon>
        <taxon>Tracheophyta</taxon>
        <taxon>Spermatophyta</taxon>
        <taxon>Magnoliopsida</taxon>
        <taxon>eudicotyledons</taxon>
        <taxon>Gunneridae</taxon>
        <taxon>Pentapetalae</taxon>
        <taxon>rosids</taxon>
        <taxon>malvids</taxon>
        <taxon>Sapindales</taxon>
        <taxon>Sapindaceae</taxon>
        <taxon>Hippocastanoideae</taxon>
        <taxon>Acereae</taxon>
        <taxon>Dipteronia</taxon>
    </lineage>
</organism>
<dbReference type="PANTHER" id="PTHR31973">
    <property type="entry name" value="POLYPROTEIN, PUTATIVE-RELATED"/>
    <property type="match status" value="1"/>
</dbReference>
<reference evidence="2" key="1">
    <citation type="journal article" date="2023" name="Plant J.">
        <title>Genome sequences and population genomics provide insights into the demographic history, inbreeding, and mutation load of two 'living fossil' tree species of Dipteronia.</title>
        <authorList>
            <person name="Feng Y."/>
            <person name="Comes H.P."/>
            <person name="Chen J."/>
            <person name="Zhu S."/>
            <person name="Lu R."/>
            <person name="Zhang X."/>
            <person name="Li P."/>
            <person name="Qiu J."/>
            <person name="Olsen K.M."/>
            <person name="Qiu Y."/>
        </authorList>
    </citation>
    <scope>NUCLEOTIDE SEQUENCE</scope>
    <source>
        <strain evidence="2">KIB01</strain>
    </source>
</reference>
<name>A0AAD9X6L3_9ROSI</name>
<dbReference type="Proteomes" id="UP001280121">
    <property type="component" value="Unassembled WGS sequence"/>
</dbReference>
<accession>A0AAD9X6L3</accession>
<protein>
    <recommendedName>
        <fullName evidence="1">MULE transposase domain-containing protein</fullName>
    </recommendedName>
</protein>
<gene>
    <name evidence="2" type="ORF">Ddye_013547</name>
</gene>
<dbReference type="EMBL" id="JANJYI010000004">
    <property type="protein sequence ID" value="KAK2653691.1"/>
    <property type="molecule type" value="Genomic_DNA"/>
</dbReference>